<sequence>MAKFAPLGQAACQALPADFQAAELGFTGLAHEADFALGHGEFRHGGGSSQLHLATGIPLQSPAGSDLDDTAGLKPQRLNQVER</sequence>
<evidence type="ECO:0000256" key="1">
    <source>
        <dbReference type="SAM" id="MobiDB-lite"/>
    </source>
</evidence>
<proteinExistence type="predicted"/>
<reference evidence="2" key="1">
    <citation type="submission" date="2018-05" db="EMBL/GenBank/DDBJ databases">
        <authorList>
            <person name="Lanie J.A."/>
            <person name="Ng W.-L."/>
            <person name="Kazmierczak K.M."/>
            <person name="Andrzejewski T.M."/>
            <person name="Davidsen T.M."/>
            <person name="Wayne K.J."/>
            <person name="Tettelin H."/>
            <person name="Glass J.I."/>
            <person name="Rusch D."/>
            <person name="Podicherti R."/>
            <person name="Tsui H.-C.T."/>
            <person name="Winkler M.E."/>
        </authorList>
    </citation>
    <scope>NUCLEOTIDE SEQUENCE</scope>
</reference>
<protein>
    <submittedName>
        <fullName evidence="2">Uncharacterized protein</fullName>
    </submittedName>
</protein>
<dbReference type="AlphaFoldDB" id="A0A382A712"/>
<accession>A0A382A712</accession>
<evidence type="ECO:0000313" key="2">
    <source>
        <dbReference type="EMBL" id="SVA97316.1"/>
    </source>
</evidence>
<feature type="region of interest" description="Disordered" evidence="1">
    <location>
        <begin position="46"/>
        <end position="83"/>
    </location>
</feature>
<dbReference type="EMBL" id="UINC01024178">
    <property type="protein sequence ID" value="SVA97316.1"/>
    <property type="molecule type" value="Genomic_DNA"/>
</dbReference>
<name>A0A382A712_9ZZZZ</name>
<organism evidence="2">
    <name type="scientific">marine metagenome</name>
    <dbReference type="NCBI Taxonomy" id="408172"/>
    <lineage>
        <taxon>unclassified sequences</taxon>
        <taxon>metagenomes</taxon>
        <taxon>ecological metagenomes</taxon>
    </lineage>
</organism>
<gene>
    <name evidence="2" type="ORF">METZ01_LOCUS150170</name>
</gene>